<accession>A0A821P419</accession>
<proteinExistence type="predicted"/>
<dbReference type="AlphaFoldDB" id="A0A821P419"/>
<protein>
    <submittedName>
        <fullName evidence="1">Uncharacterized protein</fullName>
    </submittedName>
</protein>
<dbReference type="InterPro" id="IPR036389">
    <property type="entry name" value="RNase_III_sf"/>
</dbReference>
<feature type="non-terminal residue" evidence="1">
    <location>
        <position position="1"/>
    </location>
</feature>
<evidence type="ECO:0000313" key="2">
    <source>
        <dbReference type="Proteomes" id="UP000663873"/>
    </source>
</evidence>
<keyword evidence="2" id="KW-1185">Reference proteome</keyword>
<dbReference type="Proteomes" id="UP000663873">
    <property type="component" value="Unassembled WGS sequence"/>
</dbReference>
<dbReference type="SUPFAM" id="SSF69065">
    <property type="entry name" value="RNase III domain-like"/>
    <property type="match status" value="1"/>
</dbReference>
<dbReference type="Gene3D" id="1.10.1520.10">
    <property type="entry name" value="Ribonuclease III domain"/>
    <property type="match status" value="1"/>
</dbReference>
<name>A0A821P419_9BILA</name>
<reference evidence="1" key="1">
    <citation type="submission" date="2021-02" db="EMBL/GenBank/DDBJ databases">
        <authorList>
            <person name="Nowell W R."/>
        </authorList>
    </citation>
    <scope>NUCLEOTIDE SEQUENCE</scope>
</reference>
<dbReference type="GO" id="GO:0004525">
    <property type="term" value="F:ribonuclease III activity"/>
    <property type="evidence" value="ECO:0007669"/>
    <property type="project" value="InterPro"/>
</dbReference>
<comment type="caution">
    <text evidence="1">The sequence shown here is derived from an EMBL/GenBank/DDBJ whole genome shotgun (WGS) entry which is preliminary data.</text>
</comment>
<organism evidence="1 2">
    <name type="scientific">Rotaria socialis</name>
    <dbReference type="NCBI Taxonomy" id="392032"/>
    <lineage>
        <taxon>Eukaryota</taxon>
        <taxon>Metazoa</taxon>
        <taxon>Spiralia</taxon>
        <taxon>Gnathifera</taxon>
        <taxon>Rotifera</taxon>
        <taxon>Eurotatoria</taxon>
        <taxon>Bdelloidea</taxon>
        <taxon>Philodinida</taxon>
        <taxon>Philodinidae</taxon>
        <taxon>Rotaria</taxon>
    </lineage>
</organism>
<evidence type="ECO:0000313" key="1">
    <source>
        <dbReference type="EMBL" id="CAF4799269.1"/>
    </source>
</evidence>
<dbReference type="GO" id="GO:0006396">
    <property type="term" value="P:RNA processing"/>
    <property type="evidence" value="ECO:0007669"/>
    <property type="project" value="InterPro"/>
</dbReference>
<gene>
    <name evidence="1" type="ORF">UJA718_LOCUS41212</name>
</gene>
<dbReference type="EMBL" id="CAJOBP010047975">
    <property type="protein sequence ID" value="CAF4799269.1"/>
    <property type="molecule type" value="Genomic_DNA"/>
</dbReference>
<sequence length="59" mass="6483">VFGQSVNKEKFSKYHSFIESLIGAVYIDGGLEASRGVIKRLWEINDNSNTAANTSCVMS</sequence>